<reference evidence="1" key="2">
    <citation type="submission" date="2013-05" db="EMBL/GenBank/DDBJ databases">
        <authorList>
            <person name="Carter J.-M."/>
            <person name="Baker S.C."/>
            <person name="Pink R."/>
            <person name="Carter D.R.F."/>
            <person name="Collins A."/>
            <person name="Tomlin J."/>
            <person name="Gibbs M."/>
            <person name="Breuker C.J."/>
        </authorList>
    </citation>
    <scope>NUCLEOTIDE SEQUENCE</scope>
    <source>
        <tissue evidence="1">Ovary</tissue>
    </source>
</reference>
<dbReference type="EMBL" id="GAIX01011227">
    <property type="protein sequence ID" value="JAA81333.1"/>
    <property type="molecule type" value="Transcribed_RNA"/>
</dbReference>
<organism evidence="1">
    <name type="scientific">Pararge aegeria</name>
    <name type="common">speckled wood butterfly</name>
    <dbReference type="NCBI Taxonomy" id="116150"/>
    <lineage>
        <taxon>Eukaryota</taxon>
        <taxon>Metazoa</taxon>
        <taxon>Ecdysozoa</taxon>
        <taxon>Arthropoda</taxon>
        <taxon>Hexapoda</taxon>
        <taxon>Insecta</taxon>
        <taxon>Pterygota</taxon>
        <taxon>Neoptera</taxon>
        <taxon>Endopterygota</taxon>
        <taxon>Lepidoptera</taxon>
        <taxon>Glossata</taxon>
        <taxon>Ditrysia</taxon>
        <taxon>Papilionoidea</taxon>
        <taxon>Nymphalidae</taxon>
        <taxon>Satyrinae</taxon>
        <taxon>Satyrini</taxon>
        <taxon>Parargina</taxon>
        <taxon>Pararge</taxon>
    </lineage>
</organism>
<proteinExistence type="predicted"/>
<sequence length="70" mass="8008">MELFYFMSRYPSELRTSIVSNPSAVIETRRSIEFLIFFIESLGALLLLSSCEQLLNSVTYPIGCPFTFAF</sequence>
<feature type="non-terminal residue" evidence="1">
    <location>
        <position position="70"/>
    </location>
</feature>
<accession>S4NZQ9</accession>
<protein>
    <submittedName>
        <fullName evidence="1">Uncharacterized protein</fullName>
    </submittedName>
</protein>
<evidence type="ECO:0000313" key="1">
    <source>
        <dbReference type="EMBL" id="JAA81333.1"/>
    </source>
</evidence>
<reference evidence="1" key="1">
    <citation type="journal article" date="2013" name="BMC Genomics">
        <title>Unscrambling butterfly oogenesis.</title>
        <authorList>
            <person name="Carter J.M."/>
            <person name="Baker S.C."/>
            <person name="Pink R."/>
            <person name="Carter D.R."/>
            <person name="Collins A."/>
            <person name="Tomlin J."/>
            <person name="Gibbs M."/>
            <person name="Breuker C.J."/>
        </authorList>
    </citation>
    <scope>NUCLEOTIDE SEQUENCE</scope>
    <source>
        <tissue evidence="1">Ovary</tissue>
    </source>
</reference>
<name>S4NZQ9_9NEOP</name>
<dbReference type="AlphaFoldDB" id="S4NZQ9"/>